<feature type="non-terminal residue" evidence="1">
    <location>
        <position position="1"/>
    </location>
</feature>
<protein>
    <recommendedName>
        <fullName evidence="2">DOD-type homing endonuclease domain-containing protein</fullName>
    </recommendedName>
</protein>
<name>X0TN82_9ZZZZ</name>
<evidence type="ECO:0008006" key="2">
    <source>
        <dbReference type="Google" id="ProtNLM"/>
    </source>
</evidence>
<sequence length="275" mass="31493">PNHRWPIVNSWSDNTKIKRGYELKEVSDLIPRAVPHNFPEDSILNPREAAILGWLVTDGYVRRSDGRKPEIIIYQHRDKYIASITAATNTRAYSRSISTNPDNMVIRASQEDSDNILAVCPNKEHLLDIIPQLSEDAAHEMWEAMAMAEGNWDEAYNGKQFFRFLQQPGPVSQAFQMLSVLLGRAITVGSRDGLDMVYINNNSKPYQAKQVRRMTTRHYKGKVWCPVTPSGTWLVNCNGSVLWTGNTYEFHRPWWIARNIIQKPALGMSIGRYMD</sequence>
<reference evidence="1" key="1">
    <citation type="journal article" date="2014" name="Front. Microbiol.">
        <title>High frequency of phylogenetically diverse reductive dehalogenase-homologous genes in deep subseafloor sedimentary metagenomes.</title>
        <authorList>
            <person name="Kawai M."/>
            <person name="Futagami T."/>
            <person name="Toyoda A."/>
            <person name="Takaki Y."/>
            <person name="Nishi S."/>
            <person name="Hori S."/>
            <person name="Arai W."/>
            <person name="Tsubouchi T."/>
            <person name="Morono Y."/>
            <person name="Uchiyama I."/>
            <person name="Ito T."/>
            <person name="Fujiyama A."/>
            <person name="Inagaki F."/>
            <person name="Takami H."/>
        </authorList>
    </citation>
    <scope>NUCLEOTIDE SEQUENCE</scope>
    <source>
        <strain evidence="1">Expedition CK06-06</strain>
    </source>
</reference>
<gene>
    <name evidence="1" type="ORF">S01H1_31329</name>
</gene>
<organism evidence="1">
    <name type="scientific">marine sediment metagenome</name>
    <dbReference type="NCBI Taxonomy" id="412755"/>
    <lineage>
        <taxon>unclassified sequences</taxon>
        <taxon>metagenomes</taxon>
        <taxon>ecological metagenomes</taxon>
    </lineage>
</organism>
<dbReference type="EMBL" id="BARS01019321">
    <property type="protein sequence ID" value="GAF89592.1"/>
    <property type="molecule type" value="Genomic_DNA"/>
</dbReference>
<feature type="non-terminal residue" evidence="1">
    <location>
        <position position="275"/>
    </location>
</feature>
<accession>X0TN82</accession>
<comment type="caution">
    <text evidence="1">The sequence shown here is derived from an EMBL/GenBank/DDBJ whole genome shotgun (WGS) entry which is preliminary data.</text>
</comment>
<dbReference type="AlphaFoldDB" id="X0TN82"/>
<evidence type="ECO:0000313" key="1">
    <source>
        <dbReference type="EMBL" id="GAF89592.1"/>
    </source>
</evidence>
<proteinExistence type="predicted"/>